<accession>A0A450XIW3</accession>
<reference evidence="1" key="1">
    <citation type="submission" date="2019-02" db="EMBL/GenBank/DDBJ databases">
        <authorList>
            <person name="Gruber-Vodicka R. H."/>
            <person name="Seah K. B. B."/>
        </authorList>
    </citation>
    <scope>NUCLEOTIDE SEQUENCE</scope>
    <source>
        <strain evidence="1">BECK_BZ197</strain>
    </source>
</reference>
<name>A0A450XIW3_9GAMM</name>
<gene>
    <name evidence="1" type="ORF">BECKMB1821G_GA0114241_104628</name>
</gene>
<protein>
    <submittedName>
        <fullName evidence="1">Uncharacterized protein</fullName>
    </submittedName>
</protein>
<sequence length="53" mass="6143">MKVFLFDGFGYTEEFLSQNTNILYVKAILVRVLMSKNYLQTRPFAPSNMAMFG</sequence>
<organism evidence="1">
    <name type="scientific">Candidatus Kentrum sp. MB</name>
    <dbReference type="NCBI Taxonomy" id="2138164"/>
    <lineage>
        <taxon>Bacteria</taxon>
        <taxon>Pseudomonadati</taxon>
        <taxon>Pseudomonadota</taxon>
        <taxon>Gammaproteobacteria</taxon>
        <taxon>Candidatus Kentrum</taxon>
    </lineage>
</organism>
<dbReference type="AlphaFoldDB" id="A0A450XIW3"/>
<evidence type="ECO:0000313" key="1">
    <source>
        <dbReference type="EMBL" id="VFK29227.1"/>
    </source>
</evidence>
<dbReference type="EMBL" id="CAADFO010000046">
    <property type="protein sequence ID" value="VFK29227.1"/>
    <property type="molecule type" value="Genomic_DNA"/>
</dbReference>
<proteinExistence type="predicted"/>